<dbReference type="EC" id="6.3.5.-" evidence="1"/>
<organism evidence="3 4">
    <name type="scientific">Halalkaliarchaeum desulfuricum</name>
    <dbReference type="NCBI Taxonomy" id="2055893"/>
    <lineage>
        <taxon>Archaea</taxon>
        <taxon>Methanobacteriati</taxon>
        <taxon>Methanobacteriota</taxon>
        <taxon>Stenosarchaea group</taxon>
        <taxon>Halobacteria</taxon>
        <taxon>Halobacteriales</taxon>
        <taxon>Haloferacaceae</taxon>
        <taxon>Halalkaliarchaeum</taxon>
    </lineage>
</organism>
<dbReference type="GO" id="GO:0050567">
    <property type="term" value="F:glutaminyl-tRNA synthase (glutamine-hydrolyzing) activity"/>
    <property type="evidence" value="ECO:0007669"/>
    <property type="project" value="UniProtKB-UniRule"/>
</dbReference>
<accession>A0A343TMC8</accession>
<dbReference type="KEGG" id="hdf:AArcSl_2631"/>
<dbReference type="GO" id="GO:0050566">
    <property type="term" value="F:asparaginyl-tRNA synthase (glutamine-hydrolyzing) activity"/>
    <property type="evidence" value="ECO:0007669"/>
    <property type="project" value="RHEA"/>
</dbReference>
<dbReference type="EMBL" id="CP025066">
    <property type="protein sequence ID" value="AUX10250.1"/>
    <property type="molecule type" value="Genomic_DNA"/>
</dbReference>
<dbReference type="OrthoDB" id="15210at2157"/>
<reference evidence="4" key="1">
    <citation type="submission" date="2017-11" db="EMBL/GenBank/DDBJ databases">
        <title>Phenotypic and genomic properties of facultatively anaerobic sulfur-reducing natronoarchaea from hypersaline soda lakes.</title>
        <authorList>
            <person name="Sorokin D.Y."/>
            <person name="Kublanov I.V."/>
            <person name="Roman P."/>
            <person name="Sinninghe Damste J.S."/>
            <person name="Golyshin P.N."/>
            <person name="Rojo D."/>
            <person name="Ciordia S."/>
            <person name="Mena M.D.C."/>
            <person name="Ferrer M."/>
            <person name="Messina E."/>
            <person name="Smedile F."/>
            <person name="La Spada G."/>
            <person name="La Cono V."/>
            <person name="Yakimov M.M."/>
        </authorList>
    </citation>
    <scope>NUCLEOTIDE SEQUENCE [LARGE SCALE GENOMIC DNA]</scope>
    <source>
        <strain evidence="4">AArc-Sl</strain>
    </source>
</reference>
<gene>
    <name evidence="1 3" type="primary">gatC</name>
    <name evidence="3" type="ORF">AArcSl_2631</name>
</gene>
<keyword evidence="1" id="KW-0547">Nucleotide-binding</keyword>
<dbReference type="GO" id="GO:0070681">
    <property type="term" value="P:glutaminyl-tRNAGln biosynthesis via transamidation"/>
    <property type="evidence" value="ECO:0007669"/>
    <property type="project" value="TreeGrafter"/>
</dbReference>
<comment type="similarity">
    <text evidence="1">Belongs to the GatC family.</text>
</comment>
<keyword evidence="1" id="KW-0067">ATP-binding</keyword>
<dbReference type="InterPro" id="IPR003837">
    <property type="entry name" value="GatC"/>
</dbReference>
<dbReference type="Proteomes" id="UP000263012">
    <property type="component" value="Chromosome"/>
</dbReference>
<dbReference type="InterPro" id="IPR036113">
    <property type="entry name" value="Asp/Glu-ADT_sf_sub_c"/>
</dbReference>
<keyword evidence="1 3" id="KW-0436">Ligase</keyword>
<evidence type="ECO:0000313" key="4">
    <source>
        <dbReference type="Proteomes" id="UP000263012"/>
    </source>
</evidence>
<evidence type="ECO:0000256" key="1">
    <source>
        <dbReference type="HAMAP-Rule" id="MF_00122"/>
    </source>
</evidence>
<dbReference type="Gene3D" id="1.10.20.60">
    <property type="entry name" value="Glu-tRNAGln amidotransferase C subunit, N-terminal domain"/>
    <property type="match status" value="1"/>
</dbReference>
<keyword evidence="4" id="KW-1185">Reference proteome</keyword>
<dbReference type="SUPFAM" id="SSF141000">
    <property type="entry name" value="Glu-tRNAGln amidotransferase C subunit"/>
    <property type="match status" value="1"/>
</dbReference>
<dbReference type="HAMAP" id="MF_00122">
    <property type="entry name" value="GatC"/>
    <property type="match status" value="1"/>
</dbReference>
<evidence type="ECO:0000256" key="2">
    <source>
        <dbReference type="SAM" id="MobiDB-lite"/>
    </source>
</evidence>
<protein>
    <recommendedName>
        <fullName evidence="1">Aspartyl/glutamyl-tRNA(Asn/Gln) amidotransferase subunit C</fullName>
        <shortName evidence="1">Asp/Glu-ADT subunit C</shortName>
        <ecNumber evidence="1">6.3.5.-</ecNumber>
    </recommendedName>
</protein>
<dbReference type="RefSeq" id="WP_119820182.1">
    <property type="nucleotide sequence ID" value="NZ_CP025066.1"/>
</dbReference>
<comment type="subunit">
    <text evidence="1">Heterotrimer of A, B and C subunits.</text>
</comment>
<feature type="region of interest" description="Disordered" evidence="2">
    <location>
        <begin position="63"/>
        <end position="92"/>
    </location>
</feature>
<comment type="catalytic activity">
    <reaction evidence="1">
        <text>L-glutamyl-tRNA(Gln) + L-glutamine + ATP + H2O = L-glutaminyl-tRNA(Gln) + L-glutamate + ADP + phosphate + H(+)</text>
        <dbReference type="Rhea" id="RHEA:17521"/>
        <dbReference type="Rhea" id="RHEA-COMP:9681"/>
        <dbReference type="Rhea" id="RHEA-COMP:9684"/>
        <dbReference type="ChEBI" id="CHEBI:15377"/>
        <dbReference type="ChEBI" id="CHEBI:15378"/>
        <dbReference type="ChEBI" id="CHEBI:29985"/>
        <dbReference type="ChEBI" id="CHEBI:30616"/>
        <dbReference type="ChEBI" id="CHEBI:43474"/>
        <dbReference type="ChEBI" id="CHEBI:58359"/>
        <dbReference type="ChEBI" id="CHEBI:78520"/>
        <dbReference type="ChEBI" id="CHEBI:78521"/>
        <dbReference type="ChEBI" id="CHEBI:456216"/>
    </reaction>
</comment>
<keyword evidence="3" id="KW-0808">Transferase</keyword>
<dbReference type="GO" id="GO:0016740">
    <property type="term" value="F:transferase activity"/>
    <property type="evidence" value="ECO:0007669"/>
    <property type="project" value="UniProtKB-KW"/>
</dbReference>
<dbReference type="PANTHER" id="PTHR15004">
    <property type="entry name" value="GLUTAMYL-TRNA(GLN) AMIDOTRANSFERASE SUBUNIT C, MITOCHONDRIAL"/>
    <property type="match status" value="1"/>
</dbReference>
<comment type="function">
    <text evidence="1">Allows the formation of correctly charged Asn-tRNA(Asn) or Gln-tRNA(Gln) through the transamidation of misacylated Asp-tRNA(Asn) or Glu-tRNA(Gln) in organisms which lack either or both of asparaginyl-tRNA or glutaminyl-tRNA synthetases. The reaction takes place in the presence of glutamine and ATP through an activated phospho-Asp-tRNA(Asn) or phospho-Glu-tRNA(Gln).</text>
</comment>
<name>A0A343TMC8_9EURY</name>
<sequence length="92" mass="10155">MSEPTVTTDDVEHVAALARVALDEGEPGEFAEQFSEVLEYFDTLDEVPEVDRETELVNVLREDEVEDGLSQEDALANAPESEDGKFKGPRVS</sequence>
<dbReference type="Pfam" id="PF02686">
    <property type="entry name" value="GatC"/>
    <property type="match status" value="1"/>
</dbReference>
<dbReference type="NCBIfam" id="TIGR00135">
    <property type="entry name" value="gatC"/>
    <property type="match status" value="1"/>
</dbReference>
<keyword evidence="1" id="KW-0648">Protein biosynthesis</keyword>
<comment type="catalytic activity">
    <reaction evidence="1">
        <text>L-aspartyl-tRNA(Asn) + L-glutamine + ATP + H2O = L-asparaginyl-tRNA(Asn) + L-glutamate + ADP + phosphate + 2 H(+)</text>
        <dbReference type="Rhea" id="RHEA:14513"/>
        <dbReference type="Rhea" id="RHEA-COMP:9674"/>
        <dbReference type="Rhea" id="RHEA-COMP:9677"/>
        <dbReference type="ChEBI" id="CHEBI:15377"/>
        <dbReference type="ChEBI" id="CHEBI:15378"/>
        <dbReference type="ChEBI" id="CHEBI:29985"/>
        <dbReference type="ChEBI" id="CHEBI:30616"/>
        <dbReference type="ChEBI" id="CHEBI:43474"/>
        <dbReference type="ChEBI" id="CHEBI:58359"/>
        <dbReference type="ChEBI" id="CHEBI:78515"/>
        <dbReference type="ChEBI" id="CHEBI:78516"/>
        <dbReference type="ChEBI" id="CHEBI:456216"/>
    </reaction>
</comment>
<evidence type="ECO:0000313" key="3">
    <source>
        <dbReference type="EMBL" id="AUX10250.1"/>
    </source>
</evidence>
<dbReference type="GO" id="GO:0006450">
    <property type="term" value="P:regulation of translational fidelity"/>
    <property type="evidence" value="ECO:0007669"/>
    <property type="project" value="InterPro"/>
</dbReference>
<proteinExistence type="inferred from homology"/>
<dbReference type="GO" id="GO:0006412">
    <property type="term" value="P:translation"/>
    <property type="evidence" value="ECO:0007669"/>
    <property type="project" value="UniProtKB-UniRule"/>
</dbReference>
<dbReference type="GO" id="GO:0005524">
    <property type="term" value="F:ATP binding"/>
    <property type="evidence" value="ECO:0007669"/>
    <property type="project" value="UniProtKB-KW"/>
</dbReference>
<dbReference type="AlphaFoldDB" id="A0A343TMC8"/>
<dbReference type="PANTHER" id="PTHR15004:SF0">
    <property type="entry name" value="GLUTAMYL-TRNA(GLN) AMIDOTRANSFERASE SUBUNIT C, MITOCHONDRIAL"/>
    <property type="match status" value="1"/>
</dbReference>
<dbReference type="GeneID" id="37878989"/>